<accession>A0A4S2N5G0</accession>
<dbReference type="GO" id="GO:0030956">
    <property type="term" value="C:glutamyl-tRNA(Gln) amidotransferase complex"/>
    <property type="evidence" value="ECO:0007669"/>
    <property type="project" value="TreeGrafter"/>
</dbReference>
<organism evidence="3 4">
    <name type="scientific">Ascodesmis nigricans</name>
    <dbReference type="NCBI Taxonomy" id="341454"/>
    <lineage>
        <taxon>Eukaryota</taxon>
        <taxon>Fungi</taxon>
        <taxon>Dikarya</taxon>
        <taxon>Ascomycota</taxon>
        <taxon>Pezizomycotina</taxon>
        <taxon>Pezizomycetes</taxon>
        <taxon>Pezizales</taxon>
        <taxon>Ascodesmidaceae</taxon>
        <taxon>Ascodesmis</taxon>
    </lineage>
</organism>
<dbReference type="Pfam" id="PF20978">
    <property type="entry name" value="Gta3"/>
    <property type="match status" value="1"/>
</dbReference>
<dbReference type="InterPro" id="IPR003837">
    <property type="entry name" value="GatC"/>
</dbReference>
<sequence>MSNPFRLLCRTCPKTLPRPSCPRALNRPYSSLPPRLQTAEEIRTFLSTPTSSIHDFLPPKPTSSSPDDESELTSATLHHLLRLSALPPPESKDAEEKLLKLLREHLSFVRSIQSVDTAGVQPLVRIQGNQENRMIEFEDIVGAEKRLEKKKVGEMGWGGEGWKVKQLGEEMEGRPRGKGIIGGFYVVDEMEEGGAY</sequence>
<dbReference type="GO" id="GO:0032543">
    <property type="term" value="P:mitochondrial translation"/>
    <property type="evidence" value="ECO:0007669"/>
    <property type="project" value="TreeGrafter"/>
</dbReference>
<dbReference type="EMBL" id="ML220113">
    <property type="protein sequence ID" value="TGZ84403.1"/>
    <property type="molecule type" value="Genomic_DNA"/>
</dbReference>
<reference evidence="3 4" key="1">
    <citation type="submission" date="2019-04" db="EMBL/GenBank/DDBJ databases">
        <title>Comparative genomics and transcriptomics to analyze fruiting body development in filamentous ascomycetes.</title>
        <authorList>
            <consortium name="DOE Joint Genome Institute"/>
            <person name="Lutkenhaus R."/>
            <person name="Traeger S."/>
            <person name="Breuer J."/>
            <person name="Kuo A."/>
            <person name="Lipzen A."/>
            <person name="Pangilinan J."/>
            <person name="Dilworth D."/>
            <person name="Sandor L."/>
            <person name="Poggeler S."/>
            <person name="Barry K."/>
            <person name="Grigoriev I.V."/>
            <person name="Nowrousian M."/>
        </authorList>
    </citation>
    <scope>NUCLEOTIDE SEQUENCE [LARGE SCALE GENOMIC DNA]</scope>
    <source>
        <strain evidence="3 4">CBS 389.68</strain>
    </source>
</reference>
<dbReference type="InterPro" id="IPR049545">
    <property type="entry name" value="Gta3_dom"/>
</dbReference>
<dbReference type="GO" id="GO:0006450">
    <property type="term" value="P:regulation of translational fidelity"/>
    <property type="evidence" value="ECO:0007669"/>
    <property type="project" value="InterPro"/>
</dbReference>
<protein>
    <recommendedName>
        <fullName evidence="2">Glutamyl-tRNA amidotransferase complex subunit Gta3 domain-containing protein</fullName>
    </recommendedName>
</protein>
<dbReference type="AlphaFoldDB" id="A0A4S2N5G0"/>
<dbReference type="PANTHER" id="PTHR15004">
    <property type="entry name" value="GLUTAMYL-TRNA(GLN) AMIDOTRANSFERASE SUBUNIT C, MITOCHONDRIAL"/>
    <property type="match status" value="1"/>
</dbReference>
<dbReference type="InParanoid" id="A0A4S2N5G0"/>
<dbReference type="GO" id="GO:0005739">
    <property type="term" value="C:mitochondrion"/>
    <property type="evidence" value="ECO:0007669"/>
    <property type="project" value="TreeGrafter"/>
</dbReference>
<gene>
    <name evidence="3" type="ORF">EX30DRAFT_106518</name>
</gene>
<dbReference type="PANTHER" id="PTHR15004:SF0">
    <property type="entry name" value="GLUTAMYL-TRNA(GLN) AMIDOTRANSFERASE SUBUNIT C, MITOCHONDRIAL"/>
    <property type="match status" value="1"/>
</dbReference>
<dbReference type="GO" id="GO:0070681">
    <property type="term" value="P:glutaminyl-tRNAGln biosynthesis via transamidation"/>
    <property type="evidence" value="ECO:0007669"/>
    <property type="project" value="TreeGrafter"/>
</dbReference>
<evidence type="ECO:0000313" key="4">
    <source>
        <dbReference type="Proteomes" id="UP000298138"/>
    </source>
</evidence>
<dbReference type="OrthoDB" id="5522061at2759"/>
<feature type="domain" description="Glutamyl-tRNA amidotransferase complex subunit Gta3" evidence="2">
    <location>
        <begin position="70"/>
        <end position="123"/>
    </location>
</feature>
<keyword evidence="4" id="KW-1185">Reference proteome</keyword>
<dbReference type="Proteomes" id="UP000298138">
    <property type="component" value="Unassembled WGS sequence"/>
</dbReference>
<evidence type="ECO:0000259" key="2">
    <source>
        <dbReference type="Pfam" id="PF20978"/>
    </source>
</evidence>
<name>A0A4S2N5G0_9PEZI</name>
<proteinExistence type="predicted"/>
<evidence type="ECO:0000256" key="1">
    <source>
        <dbReference type="SAM" id="MobiDB-lite"/>
    </source>
</evidence>
<feature type="region of interest" description="Disordered" evidence="1">
    <location>
        <begin position="50"/>
        <end position="72"/>
    </location>
</feature>
<evidence type="ECO:0000313" key="3">
    <source>
        <dbReference type="EMBL" id="TGZ84403.1"/>
    </source>
</evidence>